<feature type="domain" description="CRM" evidence="9">
    <location>
        <begin position="370"/>
        <end position="466"/>
    </location>
</feature>
<feature type="domain" description="CRM" evidence="9">
    <location>
        <begin position="252"/>
        <end position="348"/>
    </location>
</feature>
<evidence type="ECO:0000256" key="7">
    <source>
        <dbReference type="PROSITE-ProRule" id="PRU00626"/>
    </source>
</evidence>
<keyword evidence="1" id="KW-0507">mRNA processing</keyword>
<dbReference type="PROSITE" id="PS51295">
    <property type="entry name" value="CRM"/>
    <property type="match status" value="2"/>
</dbReference>
<keyword evidence="2" id="KW-0677">Repeat</keyword>
<evidence type="ECO:0000259" key="9">
    <source>
        <dbReference type="PROSITE" id="PS51295"/>
    </source>
</evidence>
<evidence type="ECO:0000256" key="8">
    <source>
        <dbReference type="SAM" id="MobiDB-lite"/>
    </source>
</evidence>
<dbReference type="GO" id="GO:0006397">
    <property type="term" value="P:mRNA processing"/>
    <property type="evidence" value="ECO:0007669"/>
    <property type="project" value="UniProtKB-KW"/>
</dbReference>
<feature type="compositionally biased region" description="Polar residues" evidence="8">
    <location>
        <begin position="24"/>
        <end position="40"/>
    </location>
</feature>
<dbReference type="RefSeq" id="XP_022157570.1">
    <property type="nucleotide sequence ID" value="XM_022301878.1"/>
</dbReference>
<evidence type="ECO:0000313" key="10">
    <source>
        <dbReference type="Proteomes" id="UP000504603"/>
    </source>
</evidence>
<evidence type="ECO:0000256" key="1">
    <source>
        <dbReference type="ARBA" id="ARBA00022664"/>
    </source>
</evidence>
<keyword evidence="4" id="KW-0809">Transit peptide</keyword>
<feature type="region of interest" description="Disordered" evidence="8">
    <location>
        <begin position="211"/>
        <end position="231"/>
    </location>
</feature>
<organism evidence="10 11">
    <name type="scientific">Momordica charantia</name>
    <name type="common">Bitter gourd</name>
    <name type="synonym">Balsam pear</name>
    <dbReference type="NCBI Taxonomy" id="3673"/>
    <lineage>
        <taxon>Eukaryota</taxon>
        <taxon>Viridiplantae</taxon>
        <taxon>Streptophyta</taxon>
        <taxon>Embryophyta</taxon>
        <taxon>Tracheophyta</taxon>
        <taxon>Spermatophyta</taxon>
        <taxon>Magnoliopsida</taxon>
        <taxon>eudicotyledons</taxon>
        <taxon>Gunneridae</taxon>
        <taxon>Pentapetalae</taxon>
        <taxon>rosids</taxon>
        <taxon>fabids</taxon>
        <taxon>Cucurbitales</taxon>
        <taxon>Cucurbitaceae</taxon>
        <taxon>Momordiceae</taxon>
        <taxon>Momordica</taxon>
    </lineage>
</organism>
<gene>
    <name evidence="11 12" type="primary">LOC111024231</name>
</gene>
<evidence type="ECO:0000313" key="12">
    <source>
        <dbReference type="RefSeq" id="XP_022157570.1"/>
    </source>
</evidence>
<dbReference type="InterPro" id="IPR035920">
    <property type="entry name" value="YhbY-like_sf"/>
</dbReference>
<feature type="compositionally biased region" description="Acidic residues" evidence="8">
    <location>
        <begin position="549"/>
        <end position="559"/>
    </location>
</feature>
<dbReference type="KEGG" id="mcha:111024231"/>
<dbReference type="GeneID" id="111024231"/>
<evidence type="ECO:0000256" key="2">
    <source>
        <dbReference type="ARBA" id="ARBA00022737"/>
    </source>
</evidence>
<dbReference type="FunFam" id="3.30.110.60:FF:000002">
    <property type="entry name" value="CRS2-associated factor 1, chloroplastic"/>
    <property type="match status" value="2"/>
</dbReference>
<dbReference type="GO" id="GO:1990904">
    <property type="term" value="C:ribonucleoprotein complex"/>
    <property type="evidence" value="ECO:0007669"/>
    <property type="project" value="UniProtKB-KW"/>
</dbReference>
<proteinExistence type="predicted"/>
<evidence type="ECO:0000256" key="3">
    <source>
        <dbReference type="ARBA" id="ARBA00022884"/>
    </source>
</evidence>
<dbReference type="Proteomes" id="UP000504603">
    <property type="component" value="Unplaced"/>
</dbReference>
<dbReference type="InterPro" id="IPR044599">
    <property type="entry name" value="CAF1P_plant"/>
</dbReference>
<dbReference type="AlphaFoldDB" id="A0A6J1DWU6"/>
<dbReference type="SMART" id="SM01103">
    <property type="entry name" value="CRS1_YhbY"/>
    <property type="match status" value="2"/>
</dbReference>
<feature type="compositionally biased region" description="Basic and acidic residues" evidence="8">
    <location>
        <begin position="42"/>
        <end position="77"/>
    </location>
</feature>
<keyword evidence="3 7" id="KW-0694">RNA-binding</keyword>
<dbReference type="PANTHER" id="PTHR46247">
    <property type="entry name" value="CRS2-ASSOCIATED FACTOR 1, CHLOROPLASTIC"/>
    <property type="match status" value="1"/>
</dbReference>
<name>A0A6J1DWU6_MOMCH</name>
<keyword evidence="10" id="KW-1185">Reference proteome</keyword>
<feature type="compositionally biased region" description="Polar residues" evidence="8">
    <location>
        <begin position="78"/>
        <end position="94"/>
    </location>
</feature>
<keyword evidence="5" id="KW-0508">mRNA splicing</keyword>
<dbReference type="Pfam" id="PF01985">
    <property type="entry name" value="CRS1_YhbY"/>
    <property type="match status" value="2"/>
</dbReference>
<feature type="region of interest" description="Disordered" evidence="8">
    <location>
        <begin position="14"/>
        <end position="138"/>
    </location>
</feature>
<dbReference type="InterPro" id="IPR001890">
    <property type="entry name" value="RNA-binding_CRM"/>
</dbReference>
<feature type="compositionally biased region" description="Low complexity" evidence="8">
    <location>
        <begin position="111"/>
        <end position="121"/>
    </location>
</feature>
<evidence type="ECO:0000256" key="6">
    <source>
        <dbReference type="ARBA" id="ARBA00023274"/>
    </source>
</evidence>
<evidence type="ECO:0000313" key="11">
    <source>
        <dbReference type="RefSeq" id="XP_022157569.1"/>
    </source>
</evidence>
<sequence length="751" mass="83739">MALKLPFPFPVFAPQFNPNPAPSHRSSPTEIRFSRWNNANAERFEQRRRSQQEIEDQIRRERRFDSATRIANLHDSDSSTSAIGGTETFRSVGTPSSPSSPSIPGRKSKYSKNPNSSSSPPFRQVSKTKKTLNTPKDRPIGVEANVSVSEDGVSYVIDGAPFEFKYSYTETPKLKPIKLREPPYAPFGPTTMPRPWTGRAPLPPSKKKLPEFDSFQLPPKNKKGVKTVQAPGPFLSGSGPKYVMSREEILGEPLTEEEIKMLVRGCIKTNRQLNIGRDGLTHNMLDNIHAHWKRRRVCKIKCKGVCTVDMDNVKQQLEERTGGKIIYSRGGTLYLYRGRNYNYKTRPRFPLMLWKPAAPVYPRLIKQAPDGLTLEEATEMRKKGRKLIPICKLGKNGVYSNLVKHVKEAFEECELVRINCQEMNGSDFRKIGAKLKDLVPCVLISFESEHILMWRGRDWKSSLPSIGSNLEGAEAPRVALSVEEQEASVKDDGLSHLDSTSCGSAFLPTGGNEELDPMHAKKLVTSDVDSFTTMISKNDSMSIAKDSAEDNVEATEEDDQRLSTTNTCGEDFESWCTTSGGESETELGYSDFDEAEPMEQSRNDAISVAGNSETMVYASEASQTLNKEPSNVTDGVLRLLKQAIETGSAIVLDDRSLDADIVYHQTIAFSQSAPPAPVFRHQPRKKVAVDEREEEQTSKELVVKEEAAVSVEGRNEKKNDSKTKRKKNFGEYNFSSPQGSLGVDELAKLLA</sequence>
<feature type="region of interest" description="Disordered" evidence="8">
    <location>
        <begin position="689"/>
        <end position="740"/>
    </location>
</feature>
<feature type="region of interest" description="Disordered" evidence="8">
    <location>
        <begin position="542"/>
        <end position="567"/>
    </location>
</feature>
<protein>
    <submittedName>
        <fullName evidence="11 12">CRS2-associated factor 1, chloroplastic</fullName>
    </submittedName>
</protein>
<dbReference type="SUPFAM" id="SSF75471">
    <property type="entry name" value="YhbY-like"/>
    <property type="match status" value="2"/>
</dbReference>
<dbReference type="GO" id="GO:0000373">
    <property type="term" value="P:Group II intron splicing"/>
    <property type="evidence" value="ECO:0007669"/>
    <property type="project" value="InterPro"/>
</dbReference>
<dbReference type="Gene3D" id="3.30.110.60">
    <property type="entry name" value="YhbY-like"/>
    <property type="match status" value="2"/>
</dbReference>
<dbReference type="OrthoDB" id="2021019at2759"/>
<keyword evidence="6" id="KW-0687">Ribonucleoprotein</keyword>
<evidence type="ECO:0000256" key="4">
    <source>
        <dbReference type="ARBA" id="ARBA00022946"/>
    </source>
</evidence>
<feature type="compositionally biased region" description="Basic and acidic residues" evidence="8">
    <location>
        <begin position="689"/>
        <end position="722"/>
    </location>
</feature>
<reference evidence="11 12" key="1">
    <citation type="submission" date="2025-04" db="UniProtKB">
        <authorList>
            <consortium name="RefSeq"/>
        </authorList>
    </citation>
    <scope>IDENTIFICATION</scope>
    <source>
        <strain evidence="11 12">OHB3-1</strain>
    </source>
</reference>
<dbReference type="GO" id="GO:0003723">
    <property type="term" value="F:RNA binding"/>
    <property type="evidence" value="ECO:0007669"/>
    <property type="project" value="UniProtKB-UniRule"/>
</dbReference>
<evidence type="ECO:0000256" key="5">
    <source>
        <dbReference type="ARBA" id="ARBA00023187"/>
    </source>
</evidence>
<accession>A0A6J1DWU6</accession>
<dbReference type="PANTHER" id="PTHR46247:SF1">
    <property type="entry name" value="CRS2-ASSOCIATED FACTOR 1, CHLOROPLASTIC"/>
    <property type="match status" value="1"/>
</dbReference>
<dbReference type="RefSeq" id="XP_022157569.1">
    <property type="nucleotide sequence ID" value="XM_022301877.1"/>
</dbReference>